<evidence type="ECO:0000313" key="4">
    <source>
        <dbReference type="Proteomes" id="UP001150259"/>
    </source>
</evidence>
<keyword evidence="2" id="KW-1133">Transmembrane helix</keyword>
<reference evidence="3 4" key="1">
    <citation type="submission" date="2022-11" db="EMBL/GenBank/DDBJ databases">
        <title>Anaerobic phenanthrene biodegradation by a DNRA strain PheN6.</title>
        <authorList>
            <person name="Zhang Z."/>
        </authorList>
    </citation>
    <scope>NUCLEOTIDE SEQUENCE [LARGE SCALE GENOMIC DNA]</scope>
    <source>
        <strain evidence="3 4">PheN6</strain>
    </source>
</reference>
<sequence length="292" mass="31069">MSRAKGATTTTSTTRVKSDLLARLGLDGSADDQAVESTHEQIVEYLEGAPDDIRGWADRRQQEVDRVFALLTGPESDLKALARPATPAAAETTDPNRTNRILVGVIAVLVTIGVVLGVYWMGKPDVPEMTAAQDTSQSQTAAAVDPARLAELTKKVEANPKDVASLQAIADLYFGANDWANAKAFSQKVLDVDPKNAQALISLGAAAYNSGDNATAEKTWKDGIAAHPDNAELRYDLGFLYMTTGRMDLMRAEWAKVVEIDPNSELAKTVQSQVGAVTAPATTPAATPTTTK</sequence>
<gene>
    <name evidence="3" type="ORF">OO014_00435</name>
</gene>
<protein>
    <submittedName>
        <fullName evidence="3">Tetratricopeptide repeat protein</fullName>
    </submittedName>
</protein>
<feature type="repeat" description="TPR" evidence="1">
    <location>
        <begin position="231"/>
        <end position="264"/>
    </location>
</feature>
<dbReference type="PROSITE" id="PS50005">
    <property type="entry name" value="TPR"/>
    <property type="match status" value="1"/>
</dbReference>
<evidence type="ECO:0000313" key="3">
    <source>
        <dbReference type="EMBL" id="MDC5695711.1"/>
    </source>
</evidence>
<proteinExistence type="predicted"/>
<dbReference type="EMBL" id="JAPFQL010000001">
    <property type="protein sequence ID" value="MDC5695711.1"/>
    <property type="molecule type" value="Genomic_DNA"/>
</dbReference>
<evidence type="ECO:0000256" key="1">
    <source>
        <dbReference type="PROSITE-ProRule" id="PRU00339"/>
    </source>
</evidence>
<evidence type="ECO:0000256" key="2">
    <source>
        <dbReference type="SAM" id="Phobius"/>
    </source>
</evidence>
<accession>A0ABT5GCZ5</accession>
<keyword evidence="4" id="KW-1185">Reference proteome</keyword>
<dbReference type="Gene3D" id="1.25.40.10">
    <property type="entry name" value="Tetratricopeptide repeat domain"/>
    <property type="match status" value="1"/>
</dbReference>
<dbReference type="InterPro" id="IPR019734">
    <property type="entry name" value="TPR_rpt"/>
</dbReference>
<name>A0ABT5GCZ5_9MICO</name>
<dbReference type="SMART" id="SM00028">
    <property type="entry name" value="TPR"/>
    <property type="match status" value="3"/>
</dbReference>
<organism evidence="3 4">
    <name type="scientific">Intrasporangium calvum</name>
    <dbReference type="NCBI Taxonomy" id="53358"/>
    <lineage>
        <taxon>Bacteria</taxon>
        <taxon>Bacillati</taxon>
        <taxon>Actinomycetota</taxon>
        <taxon>Actinomycetes</taxon>
        <taxon>Micrococcales</taxon>
        <taxon>Intrasporangiaceae</taxon>
        <taxon>Intrasporangium</taxon>
    </lineage>
</organism>
<keyword evidence="1" id="KW-0802">TPR repeat</keyword>
<keyword evidence="2" id="KW-0812">Transmembrane</keyword>
<keyword evidence="2" id="KW-0472">Membrane</keyword>
<dbReference type="Pfam" id="PF13432">
    <property type="entry name" value="TPR_16"/>
    <property type="match status" value="1"/>
</dbReference>
<dbReference type="RefSeq" id="WP_272460254.1">
    <property type="nucleotide sequence ID" value="NZ_JAPFQL010000001.1"/>
</dbReference>
<comment type="caution">
    <text evidence="3">The sequence shown here is derived from an EMBL/GenBank/DDBJ whole genome shotgun (WGS) entry which is preliminary data.</text>
</comment>
<dbReference type="InterPro" id="IPR011990">
    <property type="entry name" value="TPR-like_helical_dom_sf"/>
</dbReference>
<dbReference type="Proteomes" id="UP001150259">
    <property type="component" value="Unassembled WGS sequence"/>
</dbReference>
<feature type="transmembrane region" description="Helical" evidence="2">
    <location>
        <begin position="101"/>
        <end position="122"/>
    </location>
</feature>
<dbReference type="SUPFAM" id="SSF48452">
    <property type="entry name" value="TPR-like"/>
    <property type="match status" value="1"/>
</dbReference>